<gene>
    <name evidence="2" type="ORF">FB550_102450</name>
</gene>
<accession>A0A561DSU0</accession>
<sequence length="87" mass="9739">MIDNNFAANLSLTIDQLGITRNALAVEAKVRPLTINEIVSGQAKQINFVTLNKILEALNRISEEKGLDKKYLVSDVFEYVDTKKTDN</sequence>
<dbReference type="Proteomes" id="UP000319671">
    <property type="component" value="Unassembled WGS sequence"/>
</dbReference>
<comment type="caution">
    <text evidence="2">The sequence shown here is derived from an EMBL/GenBank/DDBJ whole genome shotgun (WGS) entry which is preliminary data.</text>
</comment>
<dbReference type="GO" id="GO:0003677">
    <property type="term" value="F:DNA binding"/>
    <property type="evidence" value="ECO:0007669"/>
    <property type="project" value="InterPro"/>
</dbReference>
<feature type="domain" description="HTH cro/C1-type" evidence="1">
    <location>
        <begin position="11"/>
        <end position="59"/>
    </location>
</feature>
<dbReference type="AlphaFoldDB" id="A0A561DSU0"/>
<evidence type="ECO:0000313" key="3">
    <source>
        <dbReference type="Proteomes" id="UP000319671"/>
    </source>
</evidence>
<protein>
    <recommendedName>
        <fullName evidence="1">HTH cro/C1-type domain-containing protein</fullName>
    </recommendedName>
</protein>
<dbReference type="Gene3D" id="1.10.260.40">
    <property type="entry name" value="lambda repressor-like DNA-binding domains"/>
    <property type="match status" value="1"/>
</dbReference>
<evidence type="ECO:0000259" key="1">
    <source>
        <dbReference type="Pfam" id="PF13443"/>
    </source>
</evidence>
<dbReference type="EMBL" id="VIVN01000002">
    <property type="protein sequence ID" value="TWE06428.1"/>
    <property type="molecule type" value="Genomic_DNA"/>
</dbReference>
<reference evidence="2 3" key="1">
    <citation type="submission" date="2019-06" db="EMBL/GenBank/DDBJ databases">
        <title>Sorghum-associated microbial communities from plants grown in Nebraska, USA.</title>
        <authorList>
            <person name="Schachtman D."/>
        </authorList>
    </citation>
    <scope>NUCLEOTIDE SEQUENCE [LARGE SCALE GENOMIC DNA]</scope>
    <source>
        <strain evidence="2 3">2482</strain>
    </source>
</reference>
<organism evidence="2 3">
    <name type="scientific">Neobacillus bataviensis</name>
    <dbReference type="NCBI Taxonomy" id="220685"/>
    <lineage>
        <taxon>Bacteria</taxon>
        <taxon>Bacillati</taxon>
        <taxon>Bacillota</taxon>
        <taxon>Bacilli</taxon>
        <taxon>Bacillales</taxon>
        <taxon>Bacillaceae</taxon>
        <taxon>Neobacillus</taxon>
    </lineage>
</organism>
<evidence type="ECO:0000313" key="2">
    <source>
        <dbReference type="EMBL" id="TWE06428.1"/>
    </source>
</evidence>
<proteinExistence type="predicted"/>
<dbReference type="InterPro" id="IPR001387">
    <property type="entry name" value="Cro/C1-type_HTH"/>
</dbReference>
<keyword evidence="3" id="KW-1185">Reference proteome</keyword>
<name>A0A561DSU0_9BACI</name>
<dbReference type="InterPro" id="IPR010982">
    <property type="entry name" value="Lambda_DNA-bd_dom_sf"/>
</dbReference>
<dbReference type="SUPFAM" id="SSF47413">
    <property type="entry name" value="lambda repressor-like DNA-binding domains"/>
    <property type="match status" value="1"/>
</dbReference>
<dbReference type="Pfam" id="PF13443">
    <property type="entry name" value="HTH_26"/>
    <property type="match status" value="1"/>
</dbReference>